<organism evidence="1 2">
    <name type="scientific">Caerostris darwini</name>
    <dbReference type="NCBI Taxonomy" id="1538125"/>
    <lineage>
        <taxon>Eukaryota</taxon>
        <taxon>Metazoa</taxon>
        <taxon>Ecdysozoa</taxon>
        <taxon>Arthropoda</taxon>
        <taxon>Chelicerata</taxon>
        <taxon>Arachnida</taxon>
        <taxon>Araneae</taxon>
        <taxon>Araneomorphae</taxon>
        <taxon>Entelegynae</taxon>
        <taxon>Araneoidea</taxon>
        <taxon>Araneidae</taxon>
        <taxon>Caerostris</taxon>
    </lineage>
</organism>
<sequence>MLTVDQLHKYRICSCRTIMASWSAIFPLCSKCVHYLFALLTGSRTFFHIPPSPLASTSPHTPEYDIRKEAGDASTLLSQRTVLGHEAC</sequence>
<evidence type="ECO:0000313" key="1">
    <source>
        <dbReference type="EMBL" id="GIY88262.1"/>
    </source>
</evidence>
<evidence type="ECO:0000313" key="2">
    <source>
        <dbReference type="Proteomes" id="UP001054837"/>
    </source>
</evidence>
<dbReference type="AlphaFoldDB" id="A0AAV4X0Q1"/>
<comment type="caution">
    <text evidence="1">The sequence shown here is derived from an EMBL/GenBank/DDBJ whole genome shotgun (WGS) entry which is preliminary data.</text>
</comment>
<accession>A0AAV4X0Q1</accession>
<dbReference type="EMBL" id="BPLQ01015469">
    <property type="protein sequence ID" value="GIY88262.1"/>
    <property type="molecule type" value="Genomic_DNA"/>
</dbReference>
<reference evidence="1 2" key="1">
    <citation type="submission" date="2021-06" db="EMBL/GenBank/DDBJ databases">
        <title>Caerostris darwini draft genome.</title>
        <authorList>
            <person name="Kono N."/>
            <person name="Arakawa K."/>
        </authorList>
    </citation>
    <scope>NUCLEOTIDE SEQUENCE [LARGE SCALE GENOMIC DNA]</scope>
</reference>
<name>A0AAV4X0Q1_9ARAC</name>
<gene>
    <name evidence="1" type="ORF">CDAR_93661</name>
</gene>
<keyword evidence="2" id="KW-1185">Reference proteome</keyword>
<dbReference type="Proteomes" id="UP001054837">
    <property type="component" value="Unassembled WGS sequence"/>
</dbReference>
<protein>
    <submittedName>
        <fullName evidence="1">Uncharacterized protein</fullName>
    </submittedName>
</protein>
<proteinExistence type="predicted"/>